<dbReference type="Proteomes" id="UP000008068">
    <property type="component" value="Unassembled WGS sequence"/>
</dbReference>
<protein>
    <submittedName>
        <fullName evidence="1">Uncharacterized protein</fullName>
    </submittedName>
</protein>
<evidence type="ECO:0000313" key="2">
    <source>
        <dbReference type="Proteomes" id="UP000008068"/>
    </source>
</evidence>
<evidence type="ECO:0000313" key="1">
    <source>
        <dbReference type="EMBL" id="EGT56673.1"/>
    </source>
</evidence>
<reference evidence="2" key="1">
    <citation type="submission" date="2011-07" db="EMBL/GenBank/DDBJ databases">
        <authorList>
            <consortium name="Caenorhabditis brenneri Sequencing and Analysis Consortium"/>
            <person name="Wilson R.K."/>
        </authorList>
    </citation>
    <scope>NUCLEOTIDE SEQUENCE [LARGE SCALE GENOMIC DNA]</scope>
    <source>
        <strain evidence="2">PB2801</strain>
    </source>
</reference>
<dbReference type="InParanoid" id="G0MG97"/>
<sequence>MKIVIRSVRKQASYR</sequence>
<keyword evidence="2" id="KW-1185">Reference proteome</keyword>
<organism evidence="2">
    <name type="scientific">Caenorhabditis brenneri</name>
    <name type="common">Nematode worm</name>
    <dbReference type="NCBI Taxonomy" id="135651"/>
    <lineage>
        <taxon>Eukaryota</taxon>
        <taxon>Metazoa</taxon>
        <taxon>Ecdysozoa</taxon>
        <taxon>Nematoda</taxon>
        <taxon>Chromadorea</taxon>
        <taxon>Rhabditida</taxon>
        <taxon>Rhabditina</taxon>
        <taxon>Rhabditomorpha</taxon>
        <taxon>Rhabditoidea</taxon>
        <taxon>Rhabditidae</taxon>
        <taxon>Peloderinae</taxon>
        <taxon>Caenorhabditis</taxon>
    </lineage>
</organism>
<gene>
    <name evidence="1" type="ORF">CAEBREN_01273</name>
</gene>
<name>G0MG97_CAEBE</name>
<dbReference type="EMBL" id="GL379793">
    <property type="protein sequence ID" value="EGT56673.1"/>
    <property type="molecule type" value="Genomic_DNA"/>
</dbReference>
<accession>G0MG97</accession>
<proteinExistence type="predicted"/>